<dbReference type="GO" id="GO:0000785">
    <property type="term" value="C:chromatin"/>
    <property type="evidence" value="ECO:0007669"/>
    <property type="project" value="TreeGrafter"/>
</dbReference>
<keyword evidence="6" id="KW-0862">Zinc</keyword>
<dbReference type="InterPro" id="IPR028005">
    <property type="entry name" value="AcTrfase_ESCO_Znf_dom"/>
</dbReference>
<evidence type="ECO:0000313" key="14">
    <source>
        <dbReference type="Proteomes" id="UP000593564"/>
    </source>
</evidence>
<evidence type="ECO:0000313" key="13">
    <source>
        <dbReference type="EMBL" id="KAF5948098.1"/>
    </source>
</evidence>
<keyword evidence="8" id="KW-0131">Cell cycle</keyword>
<evidence type="ECO:0000256" key="2">
    <source>
        <dbReference type="ARBA" id="ARBA00005816"/>
    </source>
</evidence>
<evidence type="ECO:0000259" key="11">
    <source>
        <dbReference type="Pfam" id="PF13878"/>
    </source>
</evidence>
<gene>
    <name evidence="13" type="ORF">HYC85_014055</name>
</gene>
<dbReference type="GO" id="GO:0061733">
    <property type="term" value="F:protein-lysine-acetyltransferase activity"/>
    <property type="evidence" value="ECO:0007669"/>
    <property type="project" value="TreeGrafter"/>
</dbReference>
<keyword evidence="14" id="KW-1185">Reference proteome</keyword>
<dbReference type="Pfam" id="PF13878">
    <property type="entry name" value="zf-C2H2_3"/>
    <property type="match status" value="1"/>
</dbReference>
<keyword evidence="4" id="KW-0479">Metal-binding</keyword>
<dbReference type="GO" id="GO:0008270">
    <property type="term" value="F:zinc ion binding"/>
    <property type="evidence" value="ECO:0007669"/>
    <property type="project" value="UniProtKB-KW"/>
</dbReference>
<comment type="subcellular location">
    <subcellularLocation>
        <location evidence="1">Nucleus</location>
    </subcellularLocation>
</comment>
<dbReference type="AlphaFoldDB" id="A0A7J7H8M2"/>
<evidence type="ECO:0000256" key="1">
    <source>
        <dbReference type="ARBA" id="ARBA00004123"/>
    </source>
</evidence>
<evidence type="ECO:0000256" key="8">
    <source>
        <dbReference type="ARBA" id="ARBA00023306"/>
    </source>
</evidence>
<evidence type="ECO:0000256" key="7">
    <source>
        <dbReference type="ARBA" id="ARBA00023242"/>
    </source>
</evidence>
<dbReference type="EMBL" id="JACBKZ010000006">
    <property type="protein sequence ID" value="KAF5948098.1"/>
    <property type="molecule type" value="Genomic_DNA"/>
</dbReference>
<evidence type="ECO:0000256" key="6">
    <source>
        <dbReference type="ARBA" id="ARBA00022833"/>
    </source>
</evidence>
<proteinExistence type="inferred from homology"/>
<feature type="region of interest" description="Disordered" evidence="10">
    <location>
        <begin position="1"/>
        <end position="26"/>
    </location>
</feature>
<evidence type="ECO:0000256" key="4">
    <source>
        <dbReference type="ARBA" id="ARBA00022723"/>
    </source>
</evidence>
<organism evidence="13 14">
    <name type="scientific">Camellia sinensis</name>
    <name type="common">Tea plant</name>
    <name type="synonym">Thea sinensis</name>
    <dbReference type="NCBI Taxonomy" id="4442"/>
    <lineage>
        <taxon>Eukaryota</taxon>
        <taxon>Viridiplantae</taxon>
        <taxon>Streptophyta</taxon>
        <taxon>Embryophyta</taxon>
        <taxon>Tracheophyta</taxon>
        <taxon>Spermatophyta</taxon>
        <taxon>Magnoliopsida</taxon>
        <taxon>eudicotyledons</taxon>
        <taxon>Gunneridae</taxon>
        <taxon>Pentapetalae</taxon>
        <taxon>asterids</taxon>
        <taxon>Ericales</taxon>
        <taxon>Theaceae</taxon>
        <taxon>Camellia</taxon>
    </lineage>
</organism>
<feature type="domain" description="N-acetyltransferase ESCO acetyl-transferase" evidence="12">
    <location>
        <begin position="270"/>
        <end position="338"/>
    </location>
</feature>
<feature type="compositionally biased region" description="Polar residues" evidence="10">
    <location>
        <begin position="17"/>
        <end position="26"/>
    </location>
</feature>
<evidence type="ECO:0000256" key="5">
    <source>
        <dbReference type="ARBA" id="ARBA00022771"/>
    </source>
</evidence>
<accession>A0A7J7H8M2</accession>
<protein>
    <recommendedName>
        <fullName evidence="15">N-acetyltransferase domain-containing protein</fullName>
    </recommendedName>
</protein>
<dbReference type="Proteomes" id="UP000593564">
    <property type="component" value="Unassembled WGS sequence"/>
</dbReference>
<evidence type="ECO:0000256" key="9">
    <source>
        <dbReference type="ARBA" id="ARBA00023315"/>
    </source>
</evidence>
<keyword evidence="3" id="KW-0808">Transferase</keyword>
<keyword evidence="5" id="KW-0863">Zinc-finger</keyword>
<reference evidence="14" key="1">
    <citation type="journal article" date="2020" name="Nat. Commun.">
        <title>Genome assembly of wild tea tree DASZ reveals pedigree and selection history of tea varieties.</title>
        <authorList>
            <person name="Zhang W."/>
            <person name="Zhang Y."/>
            <person name="Qiu H."/>
            <person name="Guo Y."/>
            <person name="Wan H."/>
            <person name="Zhang X."/>
            <person name="Scossa F."/>
            <person name="Alseekh S."/>
            <person name="Zhang Q."/>
            <person name="Wang P."/>
            <person name="Xu L."/>
            <person name="Schmidt M.H."/>
            <person name="Jia X."/>
            <person name="Li D."/>
            <person name="Zhu A."/>
            <person name="Guo F."/>
            <person name="Chen W."/>
            <person name="Ni D."/>
            <person name="Usadel B."/>
            <person name="Fernie A.R."/>
            <person name="Wen W."/>
        </authorList>
    </citation>
    <scope>NUCLEOTIDE SEQUENCE [LARGE SCALE GENOMIC DNA]</scope>
    <source>
        <strain evidence="14">cv. G240</strain>
    </source>
</reference>
<comment type="caution">
    <text evidence="13">The sequence shown here is derived from an EMBL/GenBank/DDBJ whole genome shotgun (WGS) entry which is preliminary data.</text>
</comment>
<dbReference type="PANTHER" id="PTHR45884">
    <property type="entry name" value="N-ACETYLTRANSFERASE ECO"/>
    <property type="match status" value="1"/>
</dbReference>
<dbReference type="GO" id="GO:0007064">
    <property type="term" value="P:mitotic sister chromatid cohesion"/>
    <property type="evidence" value="ECO:0007669"/>
    <property type="project" value="TreeGrafter"/>
</dbReference>
<evidence type="ECO:0008006" key="15">
    <source>
        <dbReference type="Google" id="ProtNLM"/>
    </source>
</evidence>
<sequence length="342" mass="37479">MQAKISAFFNPQPPPKSSNLSQLLHQTQNRSSTAQQLLCLNGAAIQHIEEAPKECNSMSSPNATSISAKNQNKKRSSVQLHLDLGQSDFLLCTCSICGFKFACGDEGDEKVHKEFHKDCSHGIQFKGWHNERVVHLPSTKSGRIILVLDGDPPAHKKKVQKVVQMMEMDLGSGWLIHKLCKVYLYIFHQRIAGCLVAESIKTAYRVLSNSGPPKSVNNTNTNNNGSNSSILQFGGINFQREAVERAPSAINPEASEEDLMGAIFLGNEAVPAICGIRAIWVAPSMRRKQIACQLLDAVRMSFCKGLLLKPSQLAFSNPTSTGRALACRYFGTSSFLAYKAAD</sequence>
<dbReference type="GO" id="GO:0005634">
    <property type="term" value="C:nucleus"/>
    <property type="evidence" value="ECO:0007669"/>
    <property type="project" value="UniProtKB-SubCell"/>
</dbReference>
<keyword evidence="7" id="KW-0539">Nucleus</keyword>
<comment type="similarity">
    <text evidence="2">Belongs to the acetyltransferase family. ECO subfamily.</text>
</comment>
<evidence type="ECO:0000256" key="3">
    <source>
        <dbReference type="ARBA" id="ARBA00022679"/>
    </source>
</evidence>
<dbReference type="InterPro" id="IPR028009">
    <property type="entry name" value="ESCO_Acetyltransf_dom"/>
</dbReference>
<evidence type="ECO:0000259" key="12">
    <source>
        <dbReference type="Pfam" id="PF13880"/>
    </source>
</evidence>
<dbReference type="Pfam" id="PF13880">
    <property type="entry name" value="Acetyltransf_13"/>
    <property type="match status" value="1"/>
</dbReference>
<feature type="domain" description="N-acetyltransferase ESCO zinc-finger" evidence="11">
    <location>
        <begin position="79"/>
        <end position="117"/>
    </location>
</feature>
<reference evidence="13 14" key="2">
    <citation type="submission" date="2020-07" db="EMBL/GenBank/DDBJ databases">
        <title>Genome assembly of wild tea tree DASZ reveals pedigree and selection history of tea varieties.</title>
        <authorList>
            <person name="Zhang W."/>
        </authorList>
    </citation>
    <scope>NUCLEOTIDE SEQUENCE [LARGE SCALE GENOMIC DNA]</scope>
    <source>
        <strain evidence="14">cv. G240</strain>
        <tissue evidence="13">Leaf</tissue>
    </source>
</reference>
<keyword evidence="9" id="KW-0012">Acyltransferase</keyword>
<evidence type="ECO:0000256" key="10">
    <source>
        <dbReference type="SAM" id="MobiDB-lite"/>
    </source>
</evidence>
<dbReference type="PANTHER" id="PTHR45884:SF2">
    <property type="entry name" value="N-ACETYLTRANSFERASE ECO"/>
    <property type="match status" value="1"/>
</dbReference>
<name>A0A7J7H8M2_CAMSI</name>